<dbReference type="Proteomes" id="UP000293719">
    <property type="component" value="Chromosome"/>
</dbReference>
<evidence type="ECO:0000313" key="2">
    <source>
        <dbReference type="EMBL" id="QBK29210.1"/>
    </source>
</evidence>
<sequence>MIDRSKLIRTDGVVFDPVDYAVLVEPLGEDDGGGWMARIPALPGCVGDGETEQQAIDDVRLAALEWADATIEGGHTLPPPGPISLQAAE</sequence>
<dbReference type="EMBL" id="CP036532">
    <property type="protein sequence ID" value="QBK29210.1"/>
    <property type="molecule type" value="Genomic_DNA"/>
</dbReference>
<dbReference type="AlphaFoldDB" id="A0A4P6UZ18"/>
<keyword evidence="3" id="KW-1185">Reference proteome</keyword>
<protein>
    <submittedName>
        <fullName evidence="2">Type II toxin-antitoxin system HicB family antitoxin</fullName>
    </submittedName>
</protein>
<evidence type="ECO:0000313" key="3">
    <source>
        <dbReference type="Proteomes" id="UP000293719"/>
    </source>
</evidence>
<name>A0A4P6UZ18_9HYPH</name>
<accession>A0A4P6UZ18</accession>
<feature type="domain" description="HicB-like antitoxin of toxin-antitoxin system" evidence="1">
    <location>
        <begin position="20"/>
        <end position="85"/>
    </location>
</feature>
<dbReference type="Gene3D" id="3.30.160.250">
    <property type="match status" value="1"/>
</dbReference>
<gene>
    <name evidence="2" type="ORF">E0E05_00535</name>
</gene>
<dbReference type="GeneID" id="90765766"/>
<organism evidence="2 3">
    <name type="scientific">Roseitalea porphyridii</name>
    <dbReference type="NCBI Taxonomy" id="1852022"/>
    <lineage>
        <taxon>Bacteria</taxon>
        <taxon>Pseudomonadati</taxon>
        <taxon>Pseudomonadota</taxon>
        <taxon>Alphaproteobacteria</taxon>
        <taxon>Hyphomicrobiales</taxon>
        <taxon>Ahrensiaceae</taxon>
        <taxon>Roseitalea</taxon>
    </lineage>
</organism>
<evidence type="ECO:0000259" key="1">
    <source>
        <dbReference type="Pfam" id="PF15919"/>
    </source>
</evidence>
<dbReference type="RefSeq" id="WP_131614912.1">
    <property type="nucleotide sequence ID" value="NZ_CP036532.1"/>
</dbReference>
<proteinExistence type="predicted"/>
<dbReference type="KEGG" id="rpod:E0E05_00535"/>
<reference evidence="2 3" key="1">
    <citation type="journal article" date="2017" name="Int. J. Syst. Evol. Microbiol.">
        <title>Roseitalea porphyridii gen. nov., sp. nov., isolated from a red alga, and reclassification of Hoeflea suaedae Chung et al. 2013 as Pseudohoeflea suaedae gen. nov., comb. nov.</title>
        <authorList>
            <person name="Hyeon J.W."/>
            <person name="Jeong S.E."/>
            <person name="Baek K."/>
            <person name="Jeon C.O."/>
        </authorList>
    </citation>
    <scope>NUCLEOTIDE SEQUENCE [LARGE SCALE GENOMIC DNA]</scope>
    <source>
        <strain evidence="2 3">MA7-20</strain>
    </source>
</reference>
<dbReference type="SUPFAM" id="SSF143100">
    <property type="entry name" value="TTHA1013/TTHA0281-like"/>
    <property type="match status" value="1"/>
</dbReference>
<dbReference type="Pfam" id="PF15919">
    <property type="entry name" value="HicB_lk_antitox"/>
    <property type="match status" value="1"/>
</dbReference>
<dbReference type="InterPro" id="IPR035069">
    <property type="entry name" value="TTHA1013/TTHA0281-like"/>
</dbReference>
<dbReference type="OrthoDB" id="9807959at2"/>
<dbReference type="InterPro" id="IPR031807">
    <property type="entry name" value="HicB-like"/>
</dbReference>